<evidence type="ECO:0000313" key="2">
    <source>
        <dbReference type="EMBL" id="PZV86338.1"/>
    </source>
</evidence>
<dbReference type="EMBL" id="QKTX01000002">
    <property type="protein sequence ID" value="PZV86338.1"/>
    <property type="molecule type" value="Genomic_DNA"/>
</dbReference>
<name>A0A326RZ89_9BACT</name>
<reference evidence="2 3" key="1">
    <citation type="submission" date="2018-06" db="EMBL/GenBank/DDBJ databases">
        <title>Genomic Encyclopedia of Archaeal and Bacterial Type Strains, Phase II (KMG-II): from individual species to whole genera.</title>
        <authorList>
            <person name="Goeker M."/>
        </authorList>
    </citation>
    <scope>NUCLEOTIDE SEQUENCE [LARGE SCALE GENOMIC DNA]</scope>
    <source>
        <strain evidence="2 3">T4</strain>
    </source>
</reference>
<dbReference type="AlphaFoldDB" id="A0A326RZ89"/>
<dbReference type="RefSeq" id="WP_111391486.1">
    <property type="nucleotide sequence ID" value="NZ_QKTX01000002.1"/>
</dbReference>
<accession>A0A326RZ89</accession>
<dbReference type="OrthoDB" id="905286at2"/>
<gene>
    <name evidence="2" type="ORF">CLV31_102238</name>
</gene>
<keyword evidence="3" id="KW-1185">Reference proteome</keyword>
<comment type="caution">
    <text evidence="2">The sequence shown here is derived from an EMBL/GenBank/DDBJ whole genome shotgun (WGS) entry which is preliminary data.</text>
</comment>
<proteinExistence type="predicted"/>
<evidence type="ECO:0000313" key="3">
    <source>
        <dbReference type="Proteomes" id="UP000248917"/>
    </source>
</evidence>
<sequence length="720" mass="79321">MSQFDFPRINFHGSVLLDVPTGNNNKFAPLIIYDQVDALPYNPPRVYITAEQLPAVQQLGYAVSTDDTGQNYVAIEGISRENYDQWATSLLGRSGLDDCYIPLYKEIPLKGDGAQPSLYDGLVQPGYWNYFGDLSVFAEDIRITGIQVADGQGGVITFTHGNSDGCPAGLAQLLNQSFSFHQQFFEPGSRTTAMLCDIDSVGDTCTQMFCSLAGIYGNSLGQEKTYFTGVPCKSTFNWLSFSKVLNWNNPLLSPMSGGTYFNSTLALNSDQTDPLFQQDLNQEAGFSVDALSMKILIHQVYEVRNPLYDKMPTAPLGNNQTSVPKNPARVAFSGSLCPFVEGTDMKTTNIARILKNGIAANPTLDLSGIVTPTPMGQNQTPLSVPSTVQLAPAFLKVNYQKKVISLDVLNTICEYGVGLGDYSKYGGPSSIPPFLGFENYDFGPLSLNFLPDDQSPSTVIGTFDHAKDYNMAVFLARGGVMDFPIPPGIPDFSKGKFEIYRNGQPLLIEDDYLIQSDQQGSYAEQNQSASDGYKSDGPGRGPVILRCFYRGNPVTAPVAGKIRNGATNALEDFSFYDGVTFEYDTQKAGCFQYVLGINPAQYFTPTNKAEVFYLIANGYTVTTRVLAAAPELEVYLNGSVPLTWQVLYENILSNYHSVLPIMNAILPFNEAVWSEPYTMRRMLMLTDSKNWGGYMYMPVTRELSKNQQALLQMWAKQKMG</sequence>
<protein>
    <submittedName>
        <fullName evidence="2">Uncharacterized protein</fullName>
    </submittedName>
</protein>
<feature type="compositionally biased region" description="Polar residues" evidence="1">
    <location>
        <begin position="519"/>
        <end position="530"/>
    </location>
</feature>
<dbReference type="Proteomes" id="UP000248917">
    <property type="component" value="Unassembled WGS sequence"/>
</dbReference>
<evidence type="ECO:0000256" key="1">
    <source>
        <dbReference type="SAM" id="MobiDB-lite"/>
    </source>
</evidence>
<organism evidence="2 3">
    <name type="scientific">Algoriphagus aquaeductus</name>
    <dbReference type="NCBI Taxonomy" id="475299"/>
    <lineage>
        <taxon>Bacteria</taxon>
        <taxon>Pseudomonadati</taxon>
        <taxon>Bacteroidota</taxon>
        <taxon>Cytophagia</taxon>
        <taxon>Cytophagales</taxon>
        <taxon>Cyclobacteriaceae</taxon>
        <taxon>Algoriphagus</taxon>
    </lineage>
</organism>
<feature type="region of interest" description="Disordered" evidence="1">
    <location>
        <begin position="519"/>
        <end position="538"/>
    </location>
</feature>